<name>A0A2V5KBX0_9BACL</name>
<dbReference type="EMBL" id="QJVJ01000001">
    <property type="protein sequence ID" value="PYI57071.1"/>
    <property type="molecule type" value="Genomic_DNA"/>
</dbReference>
<proteinExistence type="predicted"/>
<organism evidence="2 3">
    <name type="scientific">Paenibacillus flagellatus</name>
    <dbReference type="NCBI Taxonomy" id="2211139"/>
    <lineage>
        <taxon>Bacteria</taxon>
        <taxon>Bacillati</taxon>
        <taxon>Bacillota</taxon>
        <taxon>Bacilli</taxon>
        <taxon>Bacillales</taxon>
        <taxon>Paenibacillaceae</taxon>
        <taxon>Paenibacillus</taxon>
    </lineage>
</organism>
<keyword evidence="3" id="KW-1185">Reference proteome</keyword>
<keyword evidence="1" id="KW-0812">Transmembrane</keyword>
<evidence type="ECO:0000256" key="1">
    <source>
        <dbReference type="SAM" id="Phobius"/>
    </source>
</evidence>
<sequence>MPSLELIGRWLSGIGLFAAGMVVGAAVYMSVHQANFSLLVERNTVLVDENDNLKKELQNLNKFKNSQSVIKKITVRVENGTSSPTPAIDPIAEQELKQQVQKVLEPVYVGHSLTLFTSGAEDQRTAEILKLRKIVSQPYTVKEHTYKAEFSSMAIVQTELIVYIKASASAVDSFSFH</sequence>
<evidence type="ECO:0000313" key="3">
    <source>
        <dbReference type="Proteomes" id="UP000247476"/>
    </source>
</evidence>
<accession>A0A2V5KBX0</accession>
<comment type="caution">
    <text evidence="2">The sequence shown here is derived from an EMBL/GenBank/DDBJ whole genome shotgun (WGS) entry which is preliminary data.</text>
</comment>
<dbReference type="AlphaFoldDB" id="A0A2V5KBX0"/>
<protein>
    <submittedName>
        <fullName evidence="2">Uncharacterized protein</fullName>
    </submittedName>
</protein>
<keyword evidence="1" id="KW-0472">Membrane</keyword>
<gene>
    <name evidence="2" type="ORF">DLM86_01075</name>
</gene>
<keyword evidence="1" id="KW-1133">Transmembrane helix</keyword>
<evidence type="ECO:0000313" key="2">
    <source>
        <dbReference type="EMBL" id="PYI57071.1"/>
    </source>
</evidence>
<dbReference type="Proteomes" id="UP000247476">
    <property type="component" value="Unassembled WGS sequence"/>
</dbReference>
<reference evidence="2 3" key="1">
    <citation type="submission" date="2018-05" db="EMBL/GenBank/DDBJ databases">
        <title>Paenibacillus flagellatus sp. nov., isolated from selenium mineral soil.</title>
        <authorList>
            <person name="Dai X."/>
        </authorList>
    </citation>
    <scope>NUCLEOTIDE SEQUENCE [LARGE SCALE GENOMIC DNA]</scope>
    <source>
        <strain evidence="2 3">DXL2</strain>
    </source>
</reference>
<feature type="transmembrane region" description="Helical" evidence="1">
    <location>
        <begin position="6"/>
        <end position="29"/>
    </location>
</feature>